<dbReference type="InterPro" id="IPR015797">
    <property type="entry name" value="NUDIX_hydrolase-like_dom_sf"/>
</dbReference>
<evidence type="ECO:0000259" key="8">
    <source>
        <dbReference type="PROSITE" id="PS51462"/>
    </source>
</evidence>
<keyword evidence="5" id="KW-0378">Hydrolase</keyword>
<dbReference type="GO" id="GO:0046872">
    <property type="term" value="F:metal ion binding"/>
    <property type="evidence" value="ECO:0007669"/>
    <property type="project" value="UniProtKB-KW"/>
</dbReference>
<reference evidence="10" key="1">
    <citation type="submission" date="2025-08" db="UniProtKB">
        <authorList>
            <consortium name="RefSeq"/>
        </authorList>
    </citation>
    <scope>IDENTIFICATION</scope>
    <source>
        <strain evidence="10">Mau12</strain>
        <tissue evidence="10">Whole Body</tissue>
    </source>
</reference>
<dbReference type="Gene3D" id="3.90.79.10">
    <property type="entry name" value="Nucleoside Triphosphate Pyrophosphohydrolase"/>
    <property type="match status" value="1"/>
</dbReference>
<keyword evidence="9" id="KW-1185">Reference proteome</keyword>
<evidence type="ECO:0000256" key="6">
    <source>
        <dbReference type="ARBA" id="ARBA00022842"/>
    </source>
</evidence>
<comment type="cofactor">
    <cofactor evidence="1">
        <name>Mn(2+)</name>
        <dbReference type="ChEBI" id="CHEBI:29035"/>
    </cofactor>
</comment>
<evidence type="ECO:0000256" key="4">
    <source>
        <dbReference type="ARBA" id="ARBA00022723"/>
    </source>
</evidence>
<dbReference type="AlphaFoldDB" id="A0A6P8JD50"/>
<keyword evidence="6" id="KW-0460">Magnesium</keyword>
<organism evidence="9 10">
    <name type="scientific">Drosophila mauritiana</name>
    <name type="common">Fruit fly</name>
    <dbReference type="NCBI Taxonomy" id="7226"/>
    <lineage>
        <taxon>Eukaryota</taxon>
        <taxon>Metazoa</taxon>
        <taxon>Ecdysozoa</taxon>
        <taxon>Arthropoda</taxon>
        <taxon>Hexapoda</taxon>
        <taxon>Insecta</taxon>
        <taxon>Pterygota</taxon>
        <taxon>Neoptera</taxon>
        <taxon>Endopterygota</taxon>
        <taxon>Diptera</taxon>
        <taxon>Brachycera</taxon>
        <taxon>Muscomorpha</taxon>
        <taxon>Ephydroidea</taxon>
        <taxon>Drosophilidae</taxon>
        <taxon>Drosophila</taxon>
        <taxon>Sophophora</taxon>
    </lineage>
</organism>
<comment type="similarity">
    <text evidence="3">Belongs to the Nudix hydrolase family.</text>
</comment>
<dbReference type="Proteomes" id="UP000515162">
    <property type="component" value="Chromosome 2L"/>
</dbReference>
<proteinExistence type="inferred from homology"/>
<dbReference type="SUPFAM" id="SSF55811">
    <property type="entry name" value="Nudix"/>
    <property type="match status" value="1"/>
</dbReference>
<evidence type="ECO:0000313" key="9">
    <source>
        <dbReference type="Proteomes" id="UP000515162"/>
    </source>
</evidence>
<dbReference type="InterPro" id="IPR000086">
    <property type="entry name" value="NUDIX_hydrolase_dom"/>
</dbReference>
<dbReference type="PANTHER" id="PTHR12318:SF0">
    <property type="entry name" value="ACYL-COENZYME A DIPHOSPHATASE NUDT19"/>
    <property type="match status" value="1"/>
</dbReference>
<dbReference type="GeneID" id="117136613"/>
<dbReference type="GO" id="GO:0016818">
    <property type="term" value="F:hydrolase activity, acting on acid anhydrides, in phosphorus-containing anhydrides"/>
    <property type="evidence" value="ECO:0007669"/>
    <property type="project" value="InterPro"/>
</dbReference>
<evidence type="ECO:0000256" key="1">
    <source>
        <dbReference type="ARBA" id="ARBA00001936"/>
    </source>
</evidence>
<keyword evidence="7" id="KW-0464">Manganese</keyword>
<dbReference type="PROSITE" id="PS51462">
    <property type="entry name" value="NUDIX"/>
    <property type="match status" value="1"/>
</dbReference>
<keyword evidence="4" id="KW-0479">Metal-binding</keyword>
<dbReference type="RefSeq" id="XP_033153523.1">
    <property type="nucleotide sequence ID" value="XM_033297632.1"/>
</dbReference>
<evidence type="ECO:0000256" key="5">
    <source>
        <dbReference type="ARBA" id="ARBA00022801"/>
    </source>
</evidence>
<evidence type="ECO:0000256" key="3">
    <source>
        <dbReference type="ARBA" id="ARBA00005582"/>
    </source>
</evidence>
<dbReference type="GO" id="GO:0005739">
    <property type="term" value="C:mitochondrion"/>
    <property type="evidence" value="ECO:0007669"/>
    <property type="project" value="TreeGrafter"/>
</dbReference>
<evidence type="ECO:0000256" key="7">
    <source>
        <dbReference type="ARBA" id="ARBA00023211"/>
    </source>
</evidence>
<name>A0A6P8JD50_DROMA</name>
<accession>A0A6P8JD50</accession>
<protein>
    <submittedName>
        <fullName evidence="10">Nucleoside diphosphate-linked moiety X motif 19</fullName>
    </submittedName>
</protein>
<evidence type="ECO:0000313" key="10">
    <source>
        <dbReference type="RefSeq" id="XP_033153523.1"/>
    </source>
</evidence>
<dbReference type="InterPro" id="IPR039121">
    <property type="entry name" value="NUDT19"/>
</dbReference>
<dbReference type="PANTHER" id="PTHR12318">
    <property type="entry name" value="TESTOSTERONE-REGULATED PROTEIN RP2"/>
    <property type="match status" value="1"/>
</dbReference>
<feature type="domain" description="Nudix hydrolase" evidence="8">
    <location>
        <begin position="8"/>
        <end position="247"/>
    </location>
</feature>
<gene>
    <name evidence="10" type="primary">LOC117136613</name>
</gene>
<evidence type="ECO:0000256" key="2">
    <source>
        <dbReference type="ARBA" id="ARBA00001946"/>
    </source>
</evidence>
<comment type="cofactor">
    <cofactor evidence="2">
        <name>Mg(2+)</name>
        <dbReference type="ChEBI" id="CHEBI:18420"/>
    </cofactor>
</comment>
<sequence>MMTTKTGTYRPSASLMVAAKEDSLEDYDYRLLLIKRTEGTSYALNHCVFPGGVFDPIEDQSAKWITFFKSLGVTDEQLKMCNHSQDSPRPEFLSGGDHFSRDIALRLTALRETFEEVGILICTEQCDIQNWDSKSDHPRTLLFEPSERSEWQYRVHNDASQFLELFRHHKVIPNIWSLQEWSIWRTAATANRSYDTVYYITMLDEHTRNIKLLLEPHEVASAHWMSPTEAWSSSQKGIIWLPFMLLYDIARLMNFYNFQELLNFSRQRSCNGSTLVQPVYYRCDDCMFGVLPGDELYPKEPGACTQTIVLSGSVDDLHRKAKQYNRYIVYDFHKVVLASNVPPGDGHLPLQPLVNNKIAKL</sequence>